<feature type="signal peptide" evidence="2">
    <location>
        <begin position="1"/>
        <end position="25"/>
    </location>
</feature>
<feature type="chain" id="PRO_5013941535" evidence="2">
    <location>
        <begin position="26"/>
        <end position="154"/>
    </location>
</feature>
<gene>
    <name evidence="3" type="ORF">CEE69_18240</name>
</gene>
<keyword evidence="2" id="KW-0732">Signal</keyword>
<evidence type="ECO:0000256" key="1">
    <source>
        <dbReference type="SAM" id="MobiDB-lite"/>
    </source>
</evidence>
<feature type="region of interest" description="Disordered" evidence="1">
    <location>
        <begin position="33"/>
        <end position="85"/>
    </location>
</feature>
<feature type="compositionally biased region" description="Polar residues" evidence="1">
    <location>
        <begin position="34"/>
        <end position="48"/>
    </location>
</feature>
<organism evidence="3 4">
    <name type="scientific">Rhodopirellula bahusiensis</name>
    <dbReference type="NCBI Taxonomy" id="2014065"/>
    <lineage>
        <taxon>Bacteria</taxon>
        <taxon>Pseudomonadati</taxon>
        <taxon>Planctomycetota</taxon>
        <taxon>Planctomycetia</taxon>
        <taxon>Pirellulales</taxon>
        <taxon>Pirellulaceae</taxon>
        <taxon>Rhodopirellula</taxon>
    </lineage>
</organism>
<dbReference type="RefSeq" id="WP_099262073.1">
    <property type="nucleotide sequence ID" value="NZ_NIZW01000014.1"/>
</dbReference>
<evidence type="ECO:0000313" key="4">
    <source>
        <dbReference type="Proteomes" id="UP000225740"/>
    </source>
</evidence>
<sequence>MPRVLILIVVAVLLAGVLTPRSAEASCGDWLQHSGGTSMVTSNQSSVRFSERQTGEPGAPSSHELTEGSQGVAGQPVPAKPCDGPLCGQLPTLPIPAPMLPSAERPQHDAVWKEASLRVRVGQFVRRSQEEAADVQQGFLMGIDRPPQATLSLT</sequence>
<dbReference type="AlphaFoldDB" id="A0A2G1W5E2"/>
<protein>
    <submittedName>
        <fullName evidence="3">Uncharacterized protein</fullName>
    </submittedName>
</protein>
<dbReference type="GeneID" id="90609971"/>
<proteinExistence type="predicted"/>
<reference evidence="3 4" key="1">
    <citation type="submission" date="2017-06" db="EMBL/GenBank/DDBJ databases">
        <title>Description of Rhodopirellula bahusiensis sp. nov.</title>
        <authorList>
            <person name="Kizina J."/>
            <person name="Harder J."/>
        </authorList>
    </citation>
    <scope>NUCLEOTIDE SEQUENCE [LARGE SCALE GENOMIC DNA]</scope>
    <source>
        <strain evidence="3 4">SWK21</strain>
    </source>
</reference>
<evidence type="ECO:0000256" key="2">
    <source>
        <dbReference type="SAM" id="SignalP"/>
    </source>
</evidence>
<comment type="caution">
    <text evidence="3">The sequence shown here is derived from an EMBL/GenBank/DDBJ whole genome shotgun (WGS) entry which is preliminary data.</text>
</comment>
<name>A0A2G1W5E2_9BACT</name>
<evidence type="ECO:0000313" key="3">
    <source>
        <dbReference type="EMBL" id="PHQ33859.1"/>
    </source>
</evidence>
<dbReference type="OrthoDB" id="287056at2"/>
<dbReference type="Proteomes" id="UP000225740">
    <property type="component" value="Unassembled WGS sequence"/>
</dbReference>
<accession>A0A2G1W5E2</accession>
<dbReference type="EMBL" id="NIZW01000014">
    <property type="protein sequence ID" value="PHQ33859.1"/>
    <property type="molecule type" value="Genomic_DNA"/>
</dbReference>
<keyword evidence="4" id="KW-1185">Reference proteome</keyword>